<proteinExistence type="predicted"/>
<name>A0A514TV92_9CAUD</name>
<keyword evidence="2" id="KW-1185">Reference proteome</keyword>
<organism evidence="1 2">
    <name type="scientific">Aeromonas phage PS1</name>
    <dbReference type="NCBI Taxonomy" id="2591406"/>
    <lineage>
        <taxon>Viruses</taxon>
        <taxon>Duplodnaviria</taxon>
        <taxon>Heunggongvirae</taxon>
        <taxon>Uroviricota</taxon>
        <taxon>Caudoviricetes</taxon>
        <taxon>Chimalliviridae</taxon>
        <taxon>Ferozepurvirus</taxon>
        <taxon>Ferozepurvirus PS1</taxon>
    </lineage>
</organism>
<gene>
    <name evidence="1" type="ORF">PS1_0131</name>
</gene>
<evidence type="ECO:0000313" key="1">
    <source>
        <dbReference type="EMBL" id="QDJ96890.1"/>
    </source>
</evidence>
<dbReference type="Proteomes" id="UP000317703">
    <property type="component" value="Segment"/>
</dbReference>
<accession>A0A514TV92</accession>
<dbReference type="EMBL" id="MN032614">
    <property type="protein sequence ID" value="QDJ96890.1"/>
    <property type="molecule type" value="Genomic_DNA"/>
</dbReference>
<reference evidence="1" key="1">
    <citation type="submission" date="2019-06" db="EMBL/GenBank/DDBJ databases">
        <title>Complete genome sequence of Aeromonas hydrophila bacteriophage PS1.</title>
        <authorList>
            <person name="Rai S."/>
            <person name="Tyagi A."/>
            <person name="Kumar N."/>
            <person name="Singh N."/>
        </authorList>
    </citation>
    <scope>NUCLEOTIDE SEQUENCE [LARGE SCALE GENOMIC DNA]</scope>
</reference>
<evidence type="ECO:0000313" key="2">
    <source>
        <dbReference type="Proteomes" id="UP000317703"/>
    </source>
</evidence>
<protein>
    <submittedName>
        <fullName evidence="1">Uncharacterized protein</fullName>
    </submittedName>
</protein>
<sequence length="68" mass="7663">MDKLNLFLEHNDCTKEVAKDACYATTRLILIATTKELDVSSEQINGLNQVVDKLIKNIDLIITSLNEK</sequence>